<comment type="similarity">
    <text evidence="7">Belongs to the TonB-dependent receptor family.</text>
</comment>
<dbReference type="Gene3D" id="2.40.170.20">
    <property type="entry name" value="TonB-dependent receptor, beta-barrel domain"/>
    <property type="match status" value="1"/>
</dbReference>
<name>A0A1I2KLZ1_9BACT</name>
<keyword evidence="2 7" id="KW-0813">Transport</keyword>
<proteinExistence type="inferred from homology"/>
<dbReference type="InterPro" id="IPR036942">
    <property type="entry name" value="Beta-barrel_TonB_sf"/>
</dbReference>
<gene>
    <name evidence="9" type="ORF">SAMN05216283_11292</name>
</gene>
<evidence type="ECO:0000256" key="2">
    <source>
        <dbReference type="ARBA" id="ARBA00022448"/>
    </source>
</evidence>
<dbReference type="InterPro" id="IPR011662">
    <property type="entry name" value="Secretin/TonB_short_N"/>
</dbReference>
<keyword evidence="3 7" id="KW-1134">Transmembrane beta strand</keyword>
<dbReference type="InterPro" id="IPR023997">
    <property type="entry name" value="TonB-dep_OMP_SusC/RagA_CS"/>
</dbReference>
<keyword evidence="10" id="KW-1185">Reference proteome</keyword>
<evidence type="ECO:0000256" key="4">
    <source>
        <dbReference type="ARBA" id="ARBA00022692"/>
    </source>
</evidence>
<evidence type="ECO:0000259" key="8">
    <source>
        <dbReference type="SMART" id="SM00965"/>
    </source>
</evidence>
<evidence type="ECO:0000256" key="6">
    <source>
        <dbReference type="ARBA" id="ARBA00023237"/>
    </source>
</evidence>
<dbReference type="AlphaFoldDB" id="A0A1I2KLZ1"/>
<dbReference type="NCBIfam" id="TIGR04057">
    <property type="entry name" value="SusC_RagA_signa"/>
    <property type="match status" value="1"/>
</dbReference>
<evidence type="ECO:0000313" key="10">
    <source>
        <dbReference type="Proteomes" id="UP000198964"/>
    </source>
</evidence>
<dbReference type="InterPro" id="IPR008969">
    <property type="entry name" value="CarboxyPept-like_regulatory"/>
</dbReference>
<reference evidence="9 10" key="1">
    <citation type="submission" date="2016-10" db="EMBL/GenBank/DDBJ databases">
        <authorList>
            <person name="de Groot N.N."/>
        </authorList>
    </citation>
    <scope>NUCLEOTIDE SEQUENCE [LARGE SCALE GENOMIC DNA]</scope>
    <source>
        <strain evidence="9 10">CGMCC 1.9156</strain>
    </source>
</reference>
<dbReference type="Gene3D" id="3.55.50.30">
    <property type="match status" value="1"/>
</dbReference>
<dbReference type="Pfam" id="PF07660">
    <property type="entry name" value="STN"/>
    <property type="match status" value="1"/>
</dbReference>
<evidence type="ECO:0000256" key="7">
    <source>
        <dbReference type="PROSITE-ProRule" id="PRU01360"/>
    </source>
</evidence>
<keyword evidence="5 7" id="KW-0472">Membrane</keyword>
<feature type="domain" description="Secretin/TonB short N-terminal" evidence="8">
    <location>
        <begin position="70"/>
        <end position="121"/>
    </location>
</feature>
<evidence type="ECO:0000313" key="9">
    <source>
        <dbReference type="EMBL" id="SFF67368.1"/>
    </source>
</evidence>
<organism evidence="9 10">
    <name type="scientific">Sunxiuqinia elliptica</name>
    <dbReference type="NCBI Taxonomy" id="655355"/>
    <lineage>
        <taxon>Bacteria</taxon>
        <taxon>Pseudomonadati</taxon>
        <taxon>Bacteroidota</taxon>
        <taxon>Bacteroidia</taxon>
        <taxon>Marinilabiliales</taxon>
        <taxon>Prolixibacteraceae</taxon>
        <taxon>Sunxiuqinia</taxon>
    </lineage>
</organism>
<dbReference type="Gene3D" id="2.170.130.10">
    <property type="entry name" value="TonB-dependent receptor, plug domain"/>
    <property type="match status" value="1"/>
</dbReference>
<evidence type="ECO:0000256" key="5">
    <source>
        <dbReference type="ARBA" id="ARBA00023136"/>
    </source>
</evidence>
<protein>
    <submittedName>
        <fullName evidence="9">TonB-linked outer membrane protein, SusC/RagA family</fullName>
    </submittedName>
</protein>
<keyword evidence="4 7" id="KW-0812">Transmembrane</keyword>
<dbReference type="Pfam" id="PF13715">
    <property type="entry name" value="CarbopepD_reg_2"/>
    <property type="match status" value="1"/>
</dbReference>
<dbReference type="Proteomes" id="UP000198964">
    <property type="component" value="Unassembled WGS sequence"/>
</dbReference>
<evidence type="ECO:0000256" key="3">
    <source>
        <dbReference type="ARBA" id="ARBA00022452"/>
    </source>
</evidence>
<dbReference type="STRING" id="655355.SAMN05216283_11292"/>
<dbReference type="InterPro" id="IPR023996">
    <property type="entry name" value="TonB-dep_OMP_SusC/RagA"/>
</dbReference>
<keyword evidence="6 7" id="KW-0998">Cell outer membrane</keyword>
<comment type="subcellular location">
    <subcellularLocation>
        <location evidence="1 7">Cell outer membrane</location>
        <topology evidence="1 7">Multi-pass membrane protein</topology>
    </subcellularLocation>
</comment>
<accession>A0A1I2KLZ1</accession>
<dbReference type="EMBL" id="FONW01000012">
    <property type="protein sequence ID" value="SFF67368.1"/>
    <property type="molecule type" value="Genomic_DNA"/>
</dbReference>
<dbReference type="SMART" id="SM00965">
    <property type="entry name" value="STN"/>
    <property type="match status" value="1"/>
</dbReference>
<dbReference type="SUPFAM" id="SSF49464">
    <property type="entry name" value="Carboxypeptidase regulatory domain-like"/>
    <property type="match status" value="1"/>
</dbReference>
<dbReference type="Pfam" id="PF07715">
    <property type="entry name" value="Plug"/>
    <property type="match status" value="1"/>
</dbReference>
<dbReference type="SUPFAM" id="SSF56935">
    <property type="entry name" value="Porins"/>
    <property type="match status" value="1"/>
</dbReference>
<dbReference type="NCBIfam" id="TIGR04056">
    <property type="entry name" value="OMP_RagA_SusC"/>
    <property type="match status" value="1"/>
</dbReference>
<dbReference type="PROSITE" id="PS52016">
    <property type="entry name" value="TONB_DEPENDENT_REC_3"/>
    <property type="match status" value="1"/>
</dbReference>
<dbReference type="InterPro" id="IPR012910">
    <property type="entry name" value="Plug_dom"/>
</dbReference>
<dbReference type="Gene3D" id="2.60.40.1120">
    <property type="entry name" value="Carboxypeptidase-like, regulatory domain"/>
    <property type="match status" value="1"/>
</dbReference>
<dbReference type="InterPro" id="IPR039426">
    <property type="entry name" value="TonB-dep_rcpt-like"/>
</dbReference>
<dbReference type="InterPro" id="IPR037066">
    <property type="entry name" value="Plug_dom_sf"/>
</dbReference>
<dbReference type="GO" id="GO:0009279">
    <property type="term" value="C:cell outer membrane"/>
    <property type="evidence" value="ECO:0007669"/>
    <property type="project" value="UniProtKB-SubCell"/>
</dbReference>
<sequence length="1128" mass="125663">MKKMLTGIYSCRRGMIQKTWMVMRLTFFFMFFFLVHVSASVYSQQTKLNLRTENASLEEVFKMIQEQSEFDFFYKTDQITGTQKISVDYKSSNIEDVLEEVLRGTGLNYHILDKDIVISKSSASQSFQQQFIELKGQILDQNGEPLPGVTVVVKGTTNGVISDFNGNYLLSNVPANGIVVFSFVGMHTIEQEVNGQATINITMEDETIGLEEVVAIGYGTVKKSDLTGSVGSVKGDDIANRQVTQVSQALQGTISGVMVTRNNNAPGSTASIRIRGITTIGNSEPLVIVDGVPVGGINDVNPNDIESISVLKDAASASIYGSRAAAGVILVTTKRAKTGELSISYNAEYGVEVPTEMADFVDAKRYMQMANELKWNDNGNNEGGEYPTYTSDVVDNYETLHQENPDLYPDTDWIDLVLKSNAPRQSHTISISGGSKSIRSKASMAYDEIDGLYDGRNYQRLTARFNNDVTINDYLSASLDFFVKRSISENASLNEGTIVYYTRISAPVYAAEWTNGMVAEGKSGANIYGQVKHGGEKTNWYNQVGGKAALNFTPIQGLKLSAIIAPELNYNKSKAFYKKVEYTDYDNPSAAVGTLQWASSTRLNEERNDNYRVTTQFIANYIKSFGRNNLNLMGGYENYYAFNEGLSAGSDQLELTSYPYLDLGNENYLSNGGGAYENAYRSWFGRVLYNFDNKYFFQGNMRYDGSSRFDEDYRWGLFPSFSLGWVMSEEAFLKNNSTLSFLKLRASWGTLGNERLESYYPYQSTIAFGSALFYQGNNVVSAQTAAQRYYAIRDISWETTESYDIGLDASFINNKLRFTGDIYKKITKDMLLDLEIPDYIGFDNPQQNTGEMETKGWEIELSWNDRIGELGYSVAANLSDSRSEMGELGGIQFLGDQVKFEGSEFNEWYGYLSDGIYQTQDEVDNSATLNSSVGVGDIRYKDISGPDGVPDGIISSDYDKVLLGGSLPRYLFGGNIQLDYKGFDFALAFQGVAKQKAKMSSRMVQPFAENWGNFPKLIDGDYWSVYNSDEVNQQVAFPRLSYKSAGNNYSMSDYWLFNGAYFRVKNITLGYTLPAAVVDKLHLKSVRVYGSASDILSINKYPKGWDPEVAGDGYPITSSFILGVSVKF</sequence>
<evidence type="ECO:0000256" key="1">
    <source>
        <dbReference type="ARBA" id="ARBA00004571"/>
    </source>
</evidence>